<name>A0ABR0E6B8_ZASCE</name>
<keyword evidence="2" id="KW-1185">Reference proteome</keyword>
<sequence length="435" mass="49719">MEPLPEELLKLICDNLQPSGYTHLRQHDNALLATLRNLSLSSKALRRIVQPIMLHTLNFEKRPWSQVRSVLRLISRQPHLAHFVRKVIVANWESYEPSKNEQTSSMSGMDVRVIRGLIKELPLPQSLRRDLSAGINAGSKDAEFTTLLCFCTKLENINAQLPGPLNNKLVKQCLSEAAESAGANSNFISFRRIQNVQLDGFPEVELSDITEVLCLPALTTFDCYLLNHHRIKDLSTLCSSIKTLRLAFPVLREQSLEQLLCMCPNVTNLELEWRFGFVSLVEDYGRWGDVLRKHGARLERLCFEVAEANMPNRQDLLPFGIMGDLSSLVRLKWLDVPFDSLCNSELPITEHLVLQNLLPLSLETLLVSSFETRNTRSTTRDYLNTQLNKLIHDTRFMALKRICLDDVPKLKIRSQGTDWKLSRDINGWAELNKHE</sequence>
<gene>
    <name evidence="1" type="ORF">PRZ48_011408</name>
</gene>
<comment type="caution">
    <text evidence="1">The sequence shown here is derived from an EMBL/GenBank/DDBJ whole genome shotgun (WGS) entry which is preliminary data.</text>
</comment>
<proteinExistence type="predicted"/>
<evidence type="ECO:0000313" key="1">
    <source>
        <dbReference type="EMBL" id="KAK4496959.1"/>
    </source>
</evidence>
<evidence type="ECO:0008006" key="3">
    <source>
        <dbReference type="Google" id="ProtNLM"/>
    </source>
</evidence>
<accession>A0ABR0E6B8</accession>
<organism evidence="1 2">
    <name type="scientific">Zasmidium cellare</name>
    <name type="common">Wine cellar mold</name>
    <name type="synonym">Racodium cellare</name>
    <dbReference type="NCBI Taxonomy" id="395010"/>
    <lineage>
        <taxon>Eukaryota</taxon>
        <taxon>Fungi</taxon>
        <taxon>Dikarya</taxon>
        <taxon>Ascomycota</taxon>
        <taxon>Pezizomycotina</taxon>
        <taxon>Dothideomycetes</taxon>
        <taxon>Dothideomycetidae</taxon>
        <taxon>Mycosphaerellales</taxon>
        <taxon>Mycosphaerellaceae</taxon>
        <taxon>Zasmidium</taxon>
    </lineage>
</organism>
<dbReference type="Proteomes" id="UP001305779">
    <property type="component" value="Unassembled WGS sequence"/>
</dbReference>
<reference evidence="1 2" key="1">
    <citation type="journal article" date="2023" name="G3 (Bethesda)">
        <title>A chromosome-level genome assembly of Zasmidium syzygii isolated from banana leaves.</title>
        <authorList>
            <person name="van Westerhoven A.C."/>
            <person name="Mehrabi R."/>
            <person name="Talebi R."/>
            <person name="Steentjes M.B.F."/>
            <person name="Corcolon B."/>
            <person name="Chong P.A."/>
            <person name="Kema G.H.J."/>
            <person name="Seidl M.F."/>
        </authorList>
    </citation>
    <scope>NUCLEOTIDE SEQUENCE [LARGE SCALE GENOMIC DNA]</scope>
    <source>
        <strain evidence="1 2">P124</strain>
    </source>
</reference>
<evidence type="ECO:0000313" key="2">
    <source>
        <dbReference type="Proteomes" id="UP001305779"/>
    </source>
</evidence>
<protein>
    <recommendedName>
        <fullName evidence="3">F-box domain-containing protein</fullName>
    </recommendedName>
</protein>
<dbReference type="EMBL" id="JAXOVC010000009">
    <property type="protein sequence ID" value="KAK4496959.1"/>
    <property type="molecule type" value="Genomic_DNA"/>
</dbReference>